<keyword evidence="6 7" id="KW-0472">Membrane</keyword>
<name>A0A2T0UQR2_9MICO</name>
<dbReference type="GO" id="GO:0005886">
    <property type="term" value="C:plasma membrane"/>
    <property type="evidence" value="ECO:0007669"/>
    <property type="project" value="UniProtKB-SubCell"/>
</dbReference>
<feature type="transmembrane region" description="Helical" evidence="7">
    <location>
        <begin position="12"/>
        <end position="29"/>
    </location>
</feature>
<reference evidence="8 9" key="1">
    <citation type="submission" date="2018-03" db="EMBL/GenBank/DDBJ databases">
        <title>Genomic Encyclopedia of Archaeal and Bacterial Type Strains, Phase II (KMG-II): from individual species to whole genera.</title>
        <authorList>
            <person name="Goeker M."/>
        </authorList>
    </citation>
    <scope>NUCLEOTIDE SEQUENCE [LARGE SCALE GENOMIC DNA]</scope>
    <source>
        <strain evidence="8 9">ATCC BAA-1496</strain>
    </source>
</reference>
<dbReference type="PANTHER" id="PTHR33452:SF1">
    <property type="entry name" value="INNER MEMBRANE PROTEIN YPHA-RELATED"/>
    <property type="match status" value="1"/>
</dbReference>
<gene>
    <name evidence="8" type="ORF">BCF74_10746</name>
</gene>
<evidence type="ECO:0000256" key="1">
    <source>
        <dbReference type="ARBA" id="ARBA00004651"/>
    </source>
</evidence>
<dbReference type="RefSeq" id="WP_106297022.1">
    <property type="nucleotide sequence ID" value="NZ_PVTI01000007.1"/>
</dbReference>
<evidence type="ECO:0000313" key="8">
    <source>
        <dbReference type="EMBL" id="PRY60260.1"/>
    </source>
</evidence>
<proteinExistence type="inferred from homology"/>
<dbReference type="InterPro" id="IPR032808">
    <property type="entry name" value="DoxX"/>
</dbReference>
<sequence>MPTLPAPARDVLLLLARLGLGITFFMHGWQKLTAQGVSGTQKAFASMGAPLPDVTAVVAIVLEVVGGLALLAGAFTTLVGVVLAVHMAAAALIAHLGNGFFVANGGPSYVIALGAGALALAAAGAGRFGLDAVLSRGARERVGDPAAA</sequence>
<evidence type="ECO:0000256" key="6">
    <source>
        <dbReference type="ARBA" id="ARBA00023136"/>
    </source>
</evidence>
<dbReference type="Pfam" id="PF07681">
    <property type="entry name" value="DoxX"/>
    <property type="match status" value="1"/>
</dbReference>
<keyword evidence="5 7" id="KW-1133">Transmembrane helix</keyword>
<comment type="similarity">
    <text evidence="2">Belongs to the DoxX family.</text>
</comment>
<dbReference type="Proteomes" id="UP000237822">
    <property type="component" value="Unassembled WGS sequence"/>
</dbReference>
<evidence type="ECO:0000256" key="2">
    <source>
        <dbReference type="ARBA" id="ARBA00006679"/>
    </source>
</evidence>
<comment type="caution">
    <text evidence="8">The sequence shown here is derived from an EMBL/GenBank/DDBJ whole genome shotgun (WGS) entry which is preliminary data.</text>
</comment>
<dbReference type="PANTHER" id="PTHR33452">
    <property type="entry name" value="OXIDOREDUCTASE CATD-RELATED"/>
    <property type="match status" value="1"/>
</dbReference>
<feature type="transmembrane region" description="Helical" evidence="7">
    <location>
        <begin position="78"/>
        <end position="97"/>
    </location>
</feature>
<feature type="transmembrane region" description="Helical" evidence="7">
    <location>
        <begin position="109"/>
        <end position="130"/>
    </location>
</feature>
<keyword evidence="4 7" id="KW-0812">Transmembrane</keyword>
<evidence type="ECO:0000256" key="5">
    <source>
        <dbReference type="ARBA" id="ARBA00022989"/>
    </source>
</evidence>
<keyword evidence="3" id="KW-1003">Cell membrane</keyword>
<dbReference type="OrthoDB" id="1122432at2"/>
<comment type="subcellular location">
    <subcellularLocation>
        <location evidence="1">Cell membrane</location>
        <topology evidence="1">Multi-pass membrane protein</topology>
    </subcellularLocation>
</comment>
<dbReference type="AlphaFoldDB" id="A0A2T0UQR2"/>
<accession>A0A2T0UQR2</accession>
<organism evidence="8 9">
    <name type="scientific">Knoellia remsis</name>
    <dbReference type="NCBI Taxonomy" id="407159"/>
    <lineage>
        <taxon>Bacteria</taxon>
        <taxon>Bacillati</taxon>
        <taxon>Actinomycetota</taxon>
        <taxon>Actinomycetes</taxon>
        <taxon>Micrococcales</taxon>
        <taxon>Intrasporangiaceae</taxon>
        <taxon>Knoellia</taxon>
    </lineage>
</organism>
<keyword evidence="9" id="KW-1185">Reference proteome</keyword>
<evidence type="ECO:0000313" key="9">
    <source>
        <dbReference type="Proteomes" id="UP000237822"/>
    </source>
</evidence>
<feature type="transmembrane region" description="Helical" evidence="7">
    <location>
        <begin position="49"/>
        <end position="71"/>
    </location>
</feature>
<dbReference type="EMBL" id="PVTI01000007">
    <property type="protein sequence ID" value="PRY60260.1"/>
    <property type="molecule type" value="Genomic_DNA"/>
</dbReference>
<evidence type="ECO:0000256" key="4">
    <source>
        <dbReference type="ARBA" id="ARBA00022692"/>
    </source>
</evidence>
<dbReference type="InterPro" id="IPR051907">
    <property type="entry name" value="DoxX-like_oxidoreductase"/>
</dbReference>
<evidence type="ECO:0000256" key="7">
    <source>
        <dbReference type="SAM" id="Phobius"/>
    </source>
</evidence>
<evidence type="ECO:0000256" key="3">
    <source>
        <dbReference type="ARBA" id="ARBA00022475"/>
    </source>
</evidence>
<protein>
    <submittedName>
        <fullName evidence="8">Putative oxidoreductase</fullName>
    </submittedName>
</protein>